<feature type="transmembrane region" description="Helical" evidence="6">
    <location>
        <begin position="306"/>
        <end position="330"/>
    </location>
</feature>
<feature type="transmembrane region" description="Helical" evidence="6">
    <location>
        <begin position="273"/>
        <end position="294"/>
    </location>
</feature>
<feature type="transmembrane region" description="Helical" evidence="6">
    <location>
        <begin position="107"/>
        <end position="132"/>
    </location>
</feature>
<dbReference type="AlphaFoldDB" id="A0A9P8AGG5"/>
<dbReference type="GeneID" id="66115418"/>
<organism evidence="7 8">
    <name type="scientific">Scheffersomyces spartinae</name>
    <dbReference type="NCBI Taxonomy" id="45513"/>
    <lineage>
        <taxon>Eukaryota</taxon>
        <taxon>Fungi</taxon>
        <taxon>Dikarya</taxon>
        <taxon>Ascomycota</taxon>
        <taxon>Saccharomycotina</taxon>
        <taxon>Pichiomycetes</taxon>
        <taxon>Debaryomycetaceae</taxon>
        <taxon>Scheffersomyces</taxon>
    </lineage>
</organism>
<evidence type="ECO:0000256" key="3">
    <source>
        <dbReference type="ARBA" id="ARBA00022692"/>
    </source>
</evidence>
<gene>
    <name evidence="7" type="primary">UGA4_1</name>
    <name evidence="7" type="ORF">KQ657_002044</name>
</gene>
<dbReference type="Pfam" id="PF13520">
    <property type="entry name" value="AA_permease_2"/>
    <property type="match status" value="1"/>
</dbReference>
<dbReference type="EMBL" id="JAHMUF010000019">
    <property type="protein sequence ID" value="KAG7192325.1"/>
    <property type="molecule type" value="Genomic_DNA"/>
</dbReference>
<dbReference type="Gene3D" id="1.20.1740.10">
    <property type="entry name" value="Amino acid/polyamine transporter I"/>
    <property type="match status" value="1"/>
</dbReference>
<keyword evidence="4 6" id="KW-1133">Transmembrane helix</keyword>
<evidence type="ECO:0000256" key="2">
    <source>
        <dbReference type="ARBA" id="ARBA00022448"/>
    </source>
</evidence>
<evidence type="ECO:0000256" key="5">
    <source>
        <dbReference type="ARBA" id="ARBA00023136"/>
    </source>
</evidence>
<feature type="transmembrane region" description="Helical" evidence="6">
    <location>
        <begin position="197"/>
        <end position="217"/>
    </location>
</feature>
<dbReference type="Proteomes" id="UP000790833">
    <property type="component" value="Unassembled WGS sequence"/>
</dbReference>
<accession>A0A9P8AGG5</accession>
<feature type="transmembrane region" description="Helical" evidence="6">
    <location>
        <begin position="441"/>
        <end position="463"/>
    </location>
</feature>
<feature type="transmembrane region" description="Helical" evidence="6">
    <location>
        <begin position="363"/>
        <end position="384"/>
    </location>
</feature>
<dbReference type="RefSeq" id="XP_043047875.1">
    <property type="nucleotide sequence ID" value="XM_043192820.1"/>
</dbReference>
<keyword evidence="3 6" id="KW-0812">Transmembrane</keyword>
<dbReference type="GO" id="GO:0016020">
    <property type="term" value="C:membrane"/>
    <property type="evidence" value="ECO:0007669"/>
    <property type="project" value="UniProtKB-SubCell"/>
</dbReference>
<feature type="transmembrane region" description="Helical" evidence="6">
    <location>
        <begin position="229"/>
        <end position="247"/>
    </location>
</feature>
<feature type="transmembrane region" description="Helical" evidence="6">
    <location>
        <begin position="515"/>
        <end position="534"/>
    </location>
</feature>
<dbReference type="PANTHER" id="PTHR45649">
    <property type="entry name" value="AMINO-ACID PERMEASE BAT1"/>
    <property type="match status" value="1"/>
</dbReference>
<evidence type="ECO:0000256" key="4">
    <source>
        <dbReference type="ARBA" id="ARBA00022989"/>
    </source>
</evidence>
<dbReference type="PIRSF" id="PIRSF006060">
    <property type="entry name" value="AA_transporter"/>
    <property type="match status" value="1"/>
</dbReference>
<evidence type="ECO:0000313" key="8">
    <source>
        <dbReference type="Proteomes" id="UP000790833"/>
    </source>
</evidence>
<sequence>MVSKPLSPVTSGTHALNPITSGIQTIKSVTHAHLHQVMSSKSVLRDVDPTAAHNEVELLAEMGYKQELRRHYTTFEAFGIAFSIMGLLPSIASTVTGGLEMGPAGFVWAWFIAGGFTLCIGMSLTIMASALPTSGGLYYWTNYYAPDWCRVPLSFLIGCSNTIALCAGLCSIAYGFGVEVLSAVYINRDGDFDITNGKLYGMFCVSVIGACLFCCLTTKHGAWLQTASITLNTFLIVLFFIAVPIGTKKNVGKFNDASFIFTKMPNARTWTDFWSFCLSFMPAIWTIGAFDSVIHMSEELKSKKSIPWGILGSITVCWIVGWFIVIVFVACIRDGDIEAILTTDTGSGMAQVIYDSLGKEWCVAFMSLIASGQFLMGCSIALAASRQIWAFARDDGTPFIYKFIKYVNPKIAVPINATIFAACLSCVIGLLVLINTTAANALFSLFVASNLLAWGLPVFLVLLPYGKSRFKPGPFWFGQTASTIIHIVTVLWILFVIILCMFPDSKYVNKNTMNYTVAINVPVWGLVMLYYFFYGYKVYSGPKSNLSHDSPGSSDVEVENIDALMEQKA</sequence>
<feature type="transmembrane region" description="Helical" evidence="6">
    <location>
        <begin position="484"/>
        <end position="503"/>
    </location>
</feature>
<reference evidence="7" key="1">
    <citation type="submission" date="2021-03" db="EMBL/GenBank/DDBJ databases">
        <authorList>
            <person name="Palmer J.M."/>
        </authorList>
    </citation>
    <scope>NUCLEOTIDE SEQUENCE</scope>
    <source>
        <strain evidence="7">ARV_011</strain>
    </source>
</reference>
<feature type="transmembrane region" description="Helical" evidence="6">
    <location>
        <begin position="153"/>
        <end position="177"/>
    </location>
</feature>
<proteinExistence type="predicted"/>
<protein>
    <submittedName>
        <fullName evidence="7">GABA-specific high-affinity permease</fullName>
    </submittedName>
</protein>
<feature type="transmembrane region" description="Helical" evidence="6">
    <location>
        <begin position="75"/>
        <end position="95"/>
    </location>
</feature>
<evidence type="ECO:0000256" key="1">
    <source>
        <dbReference type="ARBA" id="ARBA00004141"/>
    </source>
</evidence>
<dbReference type="OrthoDB" id="4476201at2759"/>
<comment type="subcellular location">
    <subcellularLocation>
        <location evidence="1">Membrane</location>
        <topology evidence="1">Multi-pass membrane protein</topology>
    </subcellularLocation>
</comment>
<comment type="caution">
    <text evidence="7">The sequence shown here is derived from an EMBL/GenBank/DDBJ whole genome shotgun (WGS) entry which is preliminary data.</text>
</comment>
<keyword evidence="8" id="KW-1185">Reference proteome</keyword>
<dbReference type="PANTHER" id="PTHR45649:SF6">
    <property type="entry name" value="GABA-SPECIFIC PERMEASE"/>
    <property type="match status" value="1"/>
</dbReference>
<evidence type="ECO:0000256" key="6">
    <source>
        <dbReference type="SAM" id="Phobius"/>
    </source>
</evidence>
<keyword evidence="5 6" id="KW-0472">Membrane</keyword>
<name>A0A9P8AGG5_9ASCO</name>
<keyword evidence="2" id="KW-0813">Transport</keyword>
<dbReference type="GO" id="GO:0022857">
    <property type="term" value="F:transmembrane transporter activity"/>
    <property type="evidence" value="ECO:0007669"/>
    <property type="project" value="InterPro"/>
</dbReference>
<feature type="transmembrane region" description="Helical" evidence="6">
    <location>
        <begin position="411"/>
        <end position="435"/>
    </location>
</feature>
<evidence type="ECO:0000313" key="7">
    <source>
        <dbReference type="EMBL" id="KAG7192325.1"/>
    </source>
</evidence>
<dbReference type="InterPro" id="IPR002293">
    <property type="entry name" value="AA/rel_permease1"/>
</dbReference>